<reference evidence="3 4" key="1">
    <citation type="journal article" date="2020" name="ISME J.">
        <title>Comparative genomics reveals insights into cyanobacterial evolution and habitat adaptation.</title>
        <authorList>
            <person name="Chen M.Y."/>
            <person name="Teng W.K."/>
            <person name="Zhao L."/>
            <person name="Hu C.X."/>
            <person name="Zhou Y.K."/>
            <person name="Han B.P."/>
            <person name="Song L.R."/>
            <person name="Shu W.S."/>
        </authorList>
    </citation>
    <scope>NUCLEOTIDE SEQUENCE [LARGE SCALE GENOMIC DNA]</scope>
    <source>
        <strain evidence="3 4">FACHB-130</strain>
    </source>
</reference>
<evidence type="ECO:0000259" key="2">
    <source>
        <dbReference type="SMART" id="SM01080"/>
    </source>
</evidence>
<name>A0ABR8FRH8_9NOSO</name>
<evidence type="ECO:0000256" key="1">
    <source>
        <dbReference type="SAM" id="Phobius"/>
    </source>
</evidence>
<feature type="transmembrane region" description="Helical" evidence="1">
    <location>
        <begin position="399"/>
        <end position="418"/>
    </location>
</feature>
<dbReference type="EMBL" id="JACJTB010000001">
    <property type="protein sequence ID" value="MBD2592945.1"/>
    <property type="molecule type" value="Genomic_DNA"/>
</dbReference>
<feature type="transmembrane region" description="Helical" evidence="1">
    <location>
        <begin position="6"/>
        <end position="24"/>
    </location>
</feature>
<feature type="transmembrane region" description="Helical" evidence="1">
    <location>
        <begin position="51"/>
        <end position="69"/>
    </location>
</feature>
<sequence>MDLPSLISALAAAAGAFITVLRYMQESKKPAEAEPPSVNGKLRPLRRSSKFQTAFLASVIIVGLLMGVVRPSGLLQSSELMAFDRMMRSRPLEQPDPRLLVVTVTDDDLDYQNQKKMQKGGESLSDQALQEVLQKLNQHQPRVIGLDIFRDFSVNQKFPELAKQFQDNKRLIVTCSVEGTKAPPEIPSEQNQRLGFSNIPEDSDEVIRRQFLGMTPSDQCYTDQSFSLRIALLYLETKNVSPIQQTPDKTLQIGKIFFPKLVSDAGGYQLPTKEELGYQILLNYRSLKPDESIAQQINLTDILEDAQKDRLPSLVNDRIILIGTTAPNSRDFHKTPYGQKIPGVFIQAHMVSQIISAVLDQRPLLWWWPQAWEIIWVWIWALVVGILIEYWRSPLRRTLVVGIAIAILYGLCFFAFTQGGWLPLIPPTLGLFLTSACVAIALAYSQTTSSNS</sequence>
<dbReference type="RefSeq" id="WP_190965918.1">
    <property type="nucleotide sequence ID" value="NZ_JACJTB010000001.1"/>
</dbReference>
<proteinExistence type="predicted"/>
<gene>
    <name evidence="3" type="ORF">H6G74_01210</name>
</gene>
<keyword evidence="1" id="KW-0812">Transmembrane</keyword>
<accession>A0ABR8FRH8</accession>
<keyword evidence="1" id="KW-0472">Membrane</keyword>
<protein>
    <submittedName>
        <fullName evidence="3">CHASE2 domain-containing protein</fullName>
    </submittedName>
</protein>
<dbReference type="Proteomes" id="UP000603457">
    <property type="component" value="Unassembled WGS sequence"/>
</dbReference>
<evidence type="ECO:0000313" key="4">
    <source>
        <dbReference type="Proteomes" id="UP000603457"/>
    </source>
</evidence>
<organism evidence="3 4">
    <name type="scientific">Nostoc spongiaeforme FACHB-130</name>
    <dbReference type="NCBI Taxonomy" id="1357510"/>
    <lineage>
        <taxon>Bacteria</taxon>
        <taxon>Bacillati</taxon>
        <taxon>Cyanobacteriota</taxon>
        <taxon>Cyanophyceae</taxon>
        <taxon>Nostocales</taxon>
        <taxon>Nostocaceae</taxon>
        <taxon>Nostoc</taxon>
    </lineage>
</organism>
<comment type="caution">
    <text evidence="3">The sequence shown here is derived from an EMBL/GenBank/DDBJ whole genome shotgun (WGS) entry which is preliminary data.</text>
</comment>
<feature type="transmembrane region" description="Helical" evidence="1">
    <location>
        <begin position="424"/>
        <end position="444"/>
    </location>
</feature>
<evidence type="ECO:0000313" key="3">
    <source>
        <dbReference type="EMBL" id="MBD2592945.1"/>
    </source>
</evidence>
<keyword evidence="4" id="KW-1185">Reference proteome</keyword>
<keyword evidence="1" id="KW-1133">Transmembrane helix</keyword>
<dbReference type="Pfam" id="PF05226">
    <property type="entry name" value="CHASE2"/>
    <property type="match status" value="1"/>
</dbReference>
<dbReference type="InterPro" id="IPR007890">
    <property type="entry name" value="CHASE2"/>
</dbReference>
<dbReference type="SMART" id="SM01080">
    <property type="entry name" value="CHASE2"/>
    <property type="match status" value="1"/>
</dbReference>
<feature type="transmembrane region" description="Helical" evidence="1">
    <location>
        <begin position="365"/>
        <end position="387"/>
    </location>
</feature>
<feature type="domain" description="CHASE2" evidence="2">
    <location>
        <begin position="75"/>
        <end position="387"/>
    </location>
</feature>